<dbReference type="SUPFAM" id="SSF50985">
    <property type="entry name" value="RCC1/BLIP-II"/>
    <property type="match status" value="1"/>
</dbReference>
<dbReference type="AlphaFoldDB" id="A0A2G2VM27"/>
<evidence type="ECO:0000256" key="1">
    <source>
        <dbReference type="PROSITE-ProRule" id="PRU00235"/>
    </source>
</evidence>
<dbReference type="InterPro" id="IPR009091">
    <property type="entry name" value="RCC1/BLIP-II"/>
</dbReference>
<name>A0A2G2VM27_CAPBA</name>
<protein>
    <submittedName>
        <fullName evidence="2">Uncharacterized protein</fullName>
    </submittedName>
</protein>
<organism evidence="2 3">
    <name type="scientific">Capsicum baccatum</name>
    <name type="common">Peruvian pepper</name>
    <dbReference type="NCBI Taxonomy" id="33114"/>
    <lineage>
        <taxon>Eukaryota</taxon>
        <taxon>Viridiplantae</taxon>
        <taxon>Streptophyta</taxon>
        <taxon>Embryophyta</taxon>
        <taxon>Tracheophyta</taxon>
        <taxon>Spermatophyta</taxon>
        <taxon>Magnoliopsida</taxon>
        <taxon>eudicotyledons</taxon>
        <taxon>Gunneridae</taxon>
        <taxon>Pentapetalae</taxon>
        <taxon>asterids</taxon>
        <taxon>lamiids</taxon>
        <taxon>Solanales</taxon>
        <taxon>Solanaceae</taxon>
        <taxon>Solanoideae</taxon>
        <taxon>Capsiceae</taxon>
        <taxon>Capsicum</taxon>
    </lineage>
</organism>
<dbReference type="OrthoDB" id="70707at2759"/>
<dbReference type="Proteomes" id="UP000224567">
    <property type="component" value="Unassembled WGS sequence"/>
</dbReference>
<feature type="repeat" description="RCC1" evidence="1">
    <location>
        <begin position="91"/>
        <end position="142"/>
    </location>
</feature>
<dbReference type="PROSITE" id="PS50012">
    <property type="entry name" value="RCC1_3"/>
    <property type="match status" value="1"/>
</dbReference>
<reference evidence="3" key="2">
    <citation type="journal article" date="2017" name="J. Anim. Genet.">
        <title>Multiple reference genome sequences of hot pepper reveal the massive evolution of plant disease resistance genes by retroduplication.</title>
        <authorList>
            <person name="Kim S."/>
            <person name="Park J."/>
            <person name="Yeom S.-I."/>
            <person name="Kim Y.-M."/>
            <person name="Seo E."/>
            <person name="Kim K.-T."/>
            <person name="Kim M.-S."/>
            <person name="Lee J.M."/>
            <person name="Cheong K."/>
            <person name="Shin H.-S."/>
            <person name="Kim S.-B."/>
            <person name="Han K."/>
            <person name="Lee J."/>
            <person name="Park M."/>
            <person name="Lee H.-A."/>
            <person name="Lee H.-Y."/>
            <person name="Lee Y."/>
            <person name="Oh S."/>
            <person name="Lee J.H."/>
            <person name="Choi E."/>
            <person name="Choi E."/>
            <person name="Lee S.E."/>
            <person name="Jeon J."/>
            <person name="Kim H."/>
            <person name="Choi G."/>
            <person name="Song H."/>
            <person name="Lee J."/>
            <person name="Lee S.-C."/>
            <person name="Kwon J.-K."/>
            <person name="Lee H.-Y."/>
            <person name="Koo N."/>
            <person name="Hong Y."/>
            <person name="Kim R.W."/>
            <person name="Kang W.-H."/>
            <person name="Huh J.H."/>
            <person name="Kang B.-C."/>
            <person name="Yang T.-J."/>
            <person name="Lee Y.-H."/>
            <person name="Bennetzen J.L."/>
            <person name="Choi D."/>
        </authorList>
    </citation>
    <scope>NUCLEOTIDE SEQUENCE [LARGE SCALE GENOMIC DNA]</scope>
    <source>
        <strain evidence="3">cv. PBC81</strain>
    </source>
</reference>
<dbReference type="Gene3D" id="2.130.10.30">
    <property type="entry name" value="Regulator of chromosome condensation 1/beta-lactamase-inhibitor protein II"/>
    <property type="match status" value="1"/>
</dbReference>
<accession>A0A2G2VM27</accession>
<comment type="caution">
    <text evidence="2">The sequence shown here is derived from an EMBL/GenBank/DDBJ whole genome shotgun (WGS) entry which is preliminary data.</text>
</comment>
<evidence type="ECO:0000313" key="3">
    <source>
        <dbReference type="Proteomes" id="UP000224567"/>
    </source>
</evidence>
<evidence type="ECO:0000313" key="2">
    <source>
        <dbReference type="EMBL" id="PHT34012.1"/>
    </source>
</evidence>
<dbReference type="InterPro" id="IPR000408">
    <property type="entry name" value="Reg_chr_condens"/>
</dbReference>
<reference evidence="2 3" key="1">
    <citation type="journal article" date="2017" name="Genome Biol.">
        <title>New reference genome sequences of hot pepper reveal the massive evolution of plant disease-resistance genes by retroduplication.</title>
        <authorList>
            <person name="Kim S."/>
            <person name="Park J."/>
            <person name="Yeom S.I."/>
            <person name="Kim Y.M."/>
            <person name="Seo E."/>
            <person name="Kim K.T."/>
            <person name="Kim M.S."/>
            <person name="Lee J.M."/>
            <person name="Cheong K."/>
            <person name="Shin H.S."/>
            <person name="Kim S.B."/>
            <person name="Han K."/>
            <person name="Lee J."/>
            <person name="Park M."/>
            <person name="Lee H.A."/>
            <person name="Lee H.Y."/>
            <person name="Lee Y."/>
            <person name="Oh S."/>
            <person name="Lee J.H."/>
            <person name="Choi E."/>
            <person name="Choi E."/>
            <person name="Lee S.E."/>
            <person name="Jeon J."/>
            <person name="Kim H."/>
            <person name="Choi G."/>
            <person name="Song H."/>
            <person name="Lee J."/>
            <person name="Lee S.C."/>
            <person name="Kwon J.K."/>
            <person name="Lee H.Y."/>
            <person name="Koo N."/>
            <person name="Hong Y."/>
            <person name="Kim R.W."/>
            <person name="Kang W.H."/>
            <person name="Huh J.H."/>
            <person name="Kang B.C."/>
            <person name="Yang T.J."/>
            <person name="Lee Y.H."/>
            <person name="Bennetzen J.L."/>
            <person name="Choi D."/>
        </authorList>
    </citation>
    <scope>NUCLEOTIDE SEQUENCE [LARGE SCALE GENOMIC DNA]</scope>
    <source>
        <strain evidence="3">cv. PBC81</strain>
    </source>
</reference>
<dbReference type="EMBL" id="MLFT02000011">
    <property type="protein sequence ID" value="PHT34012.1"/>
    <property type="molecule type" value="Genomic_DNA"/>
</dbReference>
<gene>
    <name evidence="2" type="ORF">CQW23_25812</name>
</gene>
<dbReference type="STRING" id="33114.A0A2G2VM27"/>
<sequence>MCGRDCHIKDDCDALICEGVGRLGTCVDGFCVCLADGKTHFINHKEGKKEACTNTCESSKDCLALQCESGFATCVGGIVGKKQVCLGFAGGRVLTWGRGTSGQLGHGEMVNCLHPKSLESLEGIFIKHASAGWNHSGFVSGFIPSASAMNLM</sequence>
<proteinExistence type="predicted"/>
<dbReference type="Pfam" id="PF00415">
    <property type="entry name" value="RCC1"/>
    <property type="match status" value="1"/>
</dbReference>
<keyword evidence="3" id="KW-1185">Reference proteome</keyword>